<keyword evidence="3" id="KW-1185">Reference proteome</keyword>
<dbReference type="InterPro" id="IPR001296">
    <property type="entry name" value="Glyco_trans_1"/>
</dbReference>
<organism evidence="2 3">
    <name type="scientific">Sporosarcina aquimarina</name>
    <dbReference type="NCBI Taxonomy" id="114975"/>
    <lineage>
        <taxon>Bacteria</taxon>
        <taxon>Bacillati</taxon>
        <taxon>Bacillota</taxon>
        <taxon>Bacilli</taxon>
        <taxon>Bacillales</taxon>
        <taxon>Caryophanaceae</taxon>
        <taxon>Sporosarcina</taxon>
    </lineage>
</organism>
<dbReference type="RefSeq" id="WP_317936240.1">
    <property type="nucleotide sequence ID" value="NZ_JAUBDH010000007.1"/>
</dbReference>
<dbReference type="CDD" id="cd03794">
    <property type="entry name" value="GT4_WbuB-like"/>
    <property type="match status" value="1"/>
</dbReference>
<dbReference type="SUPFAM" id="SSF53756">
    <property type="entry name" value="UDP-Glycosyltransferase/glycogen phosphorylase"/>
    <property type="match status" value="1"/>
</dbReference>
<dbReference type="Proteomes" id="UP001280629">
    <property type="component" value="Unassembled WGS sequence"/>
</dbReference>
<dbReference type="EMBL" id="JAUBDH010000007">
    <property type="protein sequence ID" value="MDW0110673.1"/>
    <property type="molecule type" value="Genomic_DNA"/>
</dbReference>
<dbReference type="PANTHER" id="PTHR45947">
    <property type="entry name" value="SULFOQUINOVOSYL TRANSFERASE SQD2"/>
    <property type="match status" value="1"/>
</dbReference>
<protein>
    <submittedName>
        <fullName evidence="2">Glycosyltransferase family 4 protein</fullName>
    </submittedName>
</protein>
<name>A0ABU4G154_9BACL</name>
<evidence type="ECO:0000313" key="2">
    <source>
        <dbReference type="EMBL" id="MDW0110673.1"/>
    </source>
</evidence>
<gene>
    <name evidence="2" type="ORF">QT716_11560</name>
</gene>
<proteinExistence type="predicted"/>
<feature type="domain" description="Glycosyl transferase family 1" evidence="1">
    <location>
        <begin position="211"/>
        <end position="379"/>
    </location>
</feature>
<dbReference type="Pfam" id="PF00534">
    <property type="entry name" value="Glycos_transf_1"/>
    <property type="match status" value="1"/>
</dbReference>
<reference evidence="2 3" key="1">
    <citation type="submission" date="2023-06" db="EMBL/GenBank/DDBJ databases">
        <title>Sporosarcina sp. nov., isolated from Korean traditional fermented seafood 'Jeotgal'.</title>
        <authorList>
            <person name="Yang A.-I."/>
            <person name="Shin N.-R."/>
        </authorList>
    </citation>
    <scope>NUCLEOTIDE SEQUENCE [LARGE SCALE GENOMIC DNA]</scope>
    <source>
        <strain evidence="2 3">KCTC3840</strain>
    </source>
</reference>
<dbReference type="PANTHER" id="PTHR45947:SF3">
    <property type="entry name" value="SULFOQUINOVOSYL TRANSFERASE SQD2"/>
    <property type="match status" value="1"/>
</dbReference>
<evidence type="ECO:0000313" key="3">
    <source>
        <dbReference type="Proteomes" id="UP001280629"/>
    </source>
</evidence>
<accession>A0ABU4G154</accession>
<dbReference type="InterPro" id="IPR050194">
    <property type="entry name" value="Glycosyltransferase_grp1"/>
</dbReference>
<dbReference type="Gene3D" id="3.40.50.2000">
    <property type="entry name" value="Glycogen Phosphorylase B"/>
    <property type="match status" value="2"/>
</dbReference>
<comment type="caution">
    <text evidence="2">The sequence shown here is derived from an EMBL/GenBank/DDBJ whole genome shotgun (WGS) entry which is preliminary data.</text>
</comment>
<sequence length="418" mass="47931">MRDILIIAHFTQAPNEKGNGRFHYLAEKLSDANTKVELVTTDFSHRTKKSRQLTKEELIAIPYTFTMISEPPYEKNVSLNRFYSHYIFGRNLKNYLQHRKRPDVIYCSVPSLDAAKVAAEYARANHVKFIIDVQDLWPEAFEMIFDKGLLSKAIYYPMKKKADFIYAAADAIIGVSDTYSSRALRVNEKCDTAHIVFLGTDLEHFDKLAQEFKVLSKPDEELWVAYIGTLGHSYDIKVVIDALKLLKDRGISGIRFIVMGDGPLKETFETYAEEKGVETDFRGRLDYGQMVGILNECDIAVNPITRGAAQSIINKHSDYAAAGLPVLNTQESMEYRYLVEKYDMGFNCNNNDPQDLAVKLIQLSTNELLRRSMGKNSRRLAEERFDRRIIYEELVDIINLHCRQPENQQTLLEQGDNP</sequence>
<evidence type="ECO:0000259" key="1">
    <source>
        <dbReference type="Pfam" id="PF00534"/>
    </source>
</evidence>